<dbReference type="Gene3D" id="3.30.420.380">
    <property type="match status" value="1"/>
</dbReference>
<evidence type="ECO:0000313" key="2">
    <source>
        <dbReference type="Proteomes" id="UP000253594"/>
    </source>
</evidence>
<gene>
    <name evidence="1" type="ORF">DT376_40680</name>
</gene>
<comment type="caution">
    <text evidence="1">The sequence shown here is derived from an EMBL/GenBank/DDBJ whole genome shotgun (WGS) entry which is preliminary data.</text>
</comment>
<feature type="non-terminal residue" evidence="1">
    <location>
        <position position="114"/>
    </location>
</feature>
<organism evidence="1 2">
    <name type="scientific">Pseudomonas aeruginosa</name>
    <dbReference type="NCBI Taxonomy" id="287"/>
    <lineage>
        <taxon>Bacteria</taxon>
        <taxon>Pseudomonadati</taxon>
        <taxon>Pseudomonadota</taxon>
        <taxon>Gammaproteobacteria</taxon>
        <taxon>Pseudomonadales</taxon>
        <taxon>Pseudomonadaceae</taxon>
        <taxon>Pseudomonas</taxon>
    </lineage>
</organism>
<protein>
    <submittedName>
        <fullName evidence="1">Type II secretion system protein</fullName>
    </submittedName>
</protein>
<evidence type="ECO:0000313" key="1">
    <source>
        <dbReference type="EMBL" id="RCI69301.1"/>
    </source>
</evidence>
<dbReference type="Proteomes" id="UP000253594">
    <property type="component" value="Unassembled WGS sequence"/>
</dbReference>
<dbReference type="EMBL" id="QORE01003217">
    <property type="protein sequence ID" value="RCI69301.1"/>
    <property type="molecule type" value="Genomic_DNA"/>
</dbReference>
<feature type="non-terminal residue" evidence="1">
    <location>
        <position position="1"/>
    </location>
</feature>
<accession>A0A367LWC5</accession>
<reference evidence="1 2" key="1">
    <citation type="submission" date="2018-07" db="EMBL/GenBank/DDBJ databases">
        <title>Mechanisms of high-level aminoglycoside resistance among Gram-negative pathogens in Brazil.</title>
        <authorList>
            <person name="Ballaben A.S."/>
            <person name="Darini A.L.C."/>
            <person name="Doi Y."/>
        </authorList>
    </citation>
    <scope>NUCLEOTIDE SEQUENCE [LARGE SCALE GENOMIC DNA]</scope>
    <source>
        <strain evidence="1 2">B2-305</strain>
    </source>
</reference>
<dbReference type="AlphaFoldDB" id="A0A367LWC5"/>
<sequence length="114" mass="12208">ECRLVRLELPALPAAKLAAAVNCAAEALGLGDPAQLRLAHGPRGADGRLTLGWLEASALASLEQAVQRLRLDVREVQAAPFLLPLRDDAWVAGEWDGHLLLRRSLSDAVVHPLP</sequence>
<dbReference type="SUPFAM" id="SSF53067">
    <property type="entry name" value="Actin-like ATPase domain"/>
    <property type="match status" value="1"/>
</dbReference>
<proteinExistence type="predicted"/>
<dbReference type="InterPro" id="IPR043129">
    <property type="entry name" value="ATPase_NBD"/>
</dbReference>
<name>A0A367LWC5_PSEAI</name>